<keyword evidence="8" id="KW-0626">Porin</keyword>
<dbReference type="InterPro" id="IPR033900">
    <property type="entry name" value="Gram_neg_porin_domain"/>
</dbReference>
<dbReference type="Gene3D" id="2.40.160.10">
    <property type="entry name" value="Porin"/>
    <property type="match status" value="1"/>
</dbReference>
<evidence type="ECO:0000256" key="3">
    <source>
        <dbReference type="ARBA" id="ARBA00022448"/>
    </source>
</evidence>
<keyword evidence="9" id="KW-0472">Membrane</keyword>
<evidence type="ECO:0000256" key="5">
    <source>
        <dbReference type="ARBA" id="ARBA00022692"/>
    </source>
</evidence>
<feature type="signal peptide" evidence="11">
    <location>
        <begin position="1"/>
        <end position="20"/>
    </location>
</feature>
<evidence type="ECO:0000256" key="9">
    <source>
        <dbReference type="ARBA" id="ARBA00023136"/>
    </source>
</evidence>
<dbReference type="GO" id="GO:0009279">
    <property type="term" value="C:cell outer membrane"/>
    <property type="evidence" value="ECO:0007669"/>
    <property type="project" value="UniProtKB-SubCell"/>
</dbReference>
<dbReference type="PANTHER" id="PTHR34501:SF9">
    <property type="entry name" value="MAJOR OUTER MEMBRANE PROTEIN P.IA"/>
    <property type="match status" value="1"/>
</dbReference>
<keyword evidence="3" id="KW-0813">Transport</keyword>
<dbReference type="Pfam" id="PF13609">
    <property type="entry name" value="Porin_4"/>
    <property type="match status" value="1"/>
</dbReference>
<dbReference type="Proteomes" id="UP000031572">
    <property type="component" value="Unassembled WGS sequence"/>
</dbReference>
<dbReference type="InterPro" id="IPR001702">
    <property type="entry name" value="Porin_Gram-ve"/>
</dbReference>
<evidence type="ECO:0000256" key="11">
    <source>
        <dbReference type="SAM" id="SignalP"/>
    </source>
</evidence>
<name>A0A0C2BIV0_9BURK</name>
<feature type="domain" description="Porin" evidence="12">
    <location>
        <begin position="7"/>
        <end position="319"/>
    </location>
</feature>
<dbReference type="OrthoDB" id="5289162at2"/>
<evidence type="ECO:0000256" key="8">
    <source>
        <dbReference type="ARBA" id="ARBA00023114"/>
    </source>
</evidence>
<feature type="chain" id="PRO_5002146605" evidence="11">
    <location>
        <begin position="21"/>
        <end position="354"/>
    </location>
</feature>
<keyword evidence="4" id="KW-1134">Transmembrane beta strand</keyword>
<evidence type="ECO:0000256" key="10">
    <source>
        <dbReference type="ARBA" id="ARBA00023237"/>
    </source>
</evidence>
<evidence type="ECO:0000256" key="6">
    <source>
        <dbReference type="ARBA" id="ARBA00022729"/>
    </source>
</evidence>
<dbReference type="CDD" id="cd00342">
    <property type="entry name" value="gram_neg_porins"/>
    <property type="match status" value="1"/>
</dbReference>
<evidence type="ECO:0000256" key="2">
    <source>
        <dbReference type="ARBA" id="ARBA00011233"/>
    </source>
</evidence>
<gene>
    <name evidence="13" type="ORF">TSA66_10665</name>
</gene>
<dbReference type="InterPro" id="IPR050298">
    <property type="entry name" value="Gram-neg_bact_OMP"/>
</dbReference>
<keyword evidence="5" id="KW-0812">Transmembrane</keyword>
<comment type="caution">
    <text evidence="13">The sequence shown here is derived from an EMBL/GenBank/DDBJ whole genome shotgun (WGS) entry which is preliminary data.</text>
</comment>
<dbReference type="GO" id="GO:0034220">
    <property type="term" value="P:monoatomic ion transmembrane transport"/>
    <property type="evidence" value="ECO:0007669"/>
    <property type="project" value="InterPro"/>
</dbReference>
<sequence length="354" mass="35866">MKKSLLALAVLGAFAGAANAQTNVTVYGVIDAGISRETGGANGSVWNLASGVQSGNRLGFKGTEDLGGGLKANFQLENGFNVDTGTQRQGALFGRQAFVGLSGNFGAVNLGRQYDPLFIALDSIDPFGTGLTGASTNLMAAGSKIWDAAGVVGNGEVPRVNNAITYSSPNVSGFTANALYGLGETAGNNSANRTYALSGTYANGPVAAVLAYSSTNAPATIAADKFKVLLVGGTYDLGVAKAHLAYETEKSDSGADFRDWLLGVSAPVAGGTVMASFIKQTDKAAGGNAGAKQYALGYTYPLSKRTNVYTSYGHITNDAGANNVVSDASSGGANSAPNFGQSSSGFAVGVRHTF</sequence>
<accession>A0A0C2BIV0</accession>
<dbReference type="EMBL" id="JWJG01000028">
    <property type="protein sequence ID" value="KIF81165.1"/>
    <property type="molecule type" value="Genomic_DNA"/>
</dbReference>
<evidence type="ECO:0000313" key="14">
    <source>
        <dbReference type="Proteomes" id="UP000031572"/>
    </source>
</evidence>
<dbReference type="AlphaFoldDB" id="A0A0C2BIV0"/>
<evidence type="ECO:0000313" key="13">
    <source>
        <dbReference type="EMBL" id="KIF81165.1"/>
    </source>
</evidence>
<reference evidence="13 14" key="1">
    <citation type="submission" date="2014-12" db="EMBL/GenBank/DDBJ databases">
        <title>Denitrispirillum autotrophicum gen. nov., sp. nov., Denitrifying, Facultatively Autotrophic Bacteria Isolated from Rice Paddy Soil.</title>
        <authorList>
            <person name="Ishii S."/>
            <person name="Ashida N."/>
            <person name="Ohno H."/>
            <person name="Otsuka S."/>
            <person name="Yokota A."/>
            <person name="Senoo K."/>
        </authorList>
    </citation>
    <scope>NUCLEOTIDE SEQUENCE [LARGE SCALE GENOMIC DNA]</scope>
    <source>
        <strain evidence="13 14">TSA66</strain>
    </source>
</reference>
<evidence type="ECO:0000256" key="7">
    <source>
        <dbReference type="ARBA" id="ARBA00023065"/>
    </source>
</evidence>
<comment type="subcellular location">
    <subcellularLocation>
        <location evidence="1">Cell outer membrane</location>
        <topology evidence="1">Multi-pass membrane protein</topology>
    </subcellularLocation>
</comment>
<evidence type="ECO:0000259" key="12">
    <source>
        <dbReference type="Pfam" id="PF13609"/>
    </source>
</evidence>
<protein>
    <submittedName>
        <fullName evidence="13">Porin</fullName>
    </submittedName>
</protein>
<keyword evidence="6 11" id="KW-0732">Signal</keyword>
<keyword evidence="10" id="KW-0998">Cell outer membrane</keyword>
<evidence type="ECO:0000256" key="4">
    <source>
        <dbReference type="ARBA" id="ARBA00022452"/>
    </source>
</evidence>
<comment type="subunit">
    <text evidence="2">Homotrimer.</text>
</comment>
<organism evidence="13 14">
    <name type="scientific">Noviherbaspirillum autotrophicum</name>
    <dbReference type="NCBI Taxonomy" id="709839"/>
    <lineage>
        <taxon>Bacteria</taxon>
        <taxon>Pseudomonadati</taxon>
        <taxon>Pseudomonadota</taxon>
        <taxon>Betaproteobacteria</taxon>
        <taxon>Burkholderiales</taxon>
        <taxon>Oxalobacteraceae</taxon>
        <taxon>Noviherbaspirillum</taxon>
    </lineage>
</organism>
<dbReference type="GO" id="GO:0046930">
    <property type="term" value="C:pore complex"/>
    <property type="evidence" value="ECO:0007669"/>
    <property type="project" value="UniProtKB-KW"/>
</dbReference>
<evidence type="ECO:0000256" key="1">
    <source>
        <dbReference type="ARBA" id="ARBA00004571"/>
    </source>
</evidence>
<keyword evidence="7" id="KW-0406">Ion transport</keyword>
<dbReference type="InterPro" id="IPR002299">
    <property type="entry name" value="Porin_Neis"/>
</dbReference>
<dbReference type="PANTHER" id="PTHR34501">
    <property type="entry name" value="PROTEIN YDDL-RELATED"/>
    <property type="match status" value="1"/>
</dbReference>
<dbReference type="RefSeq" id="WP_040039990.1">
    <property type="nucleotide sequence ID" value="NZ_JWJG01000028.1"/>
</dbReference>
<keyword evidence="14" id="KW-1185">Reference proteome</keyword>
<dbReference type="GO" id="GO:0015288">
    <property type="term" value="F:porin activity"/>
    <property type="evidence" value="ECO:0007669"/>
    <property type="project" value="UniProtKB-KW"/>
</dbReference>
<dbReference type="InterPro" id="IPR023614">
    <property type="entry name" value="Porin_dom_sf"/>
</dbReference>
<dbReference type="STRING" id="709839.TSA66_10665"/>
<dbReference type="PRINTS" id="PR00184">
    <property type="entry name" value="NEISSPPORIN"/>
</dbReference>
<proteinExistence type="predicted"/>
<dbReference type="SUPFAM" id="SSF56935">
    <property type="entry name" value="Porins"/>
    <property type="match status" value="1"/>
</dbReference>
<dbReference type="PRINTS" id="PR00182">
    <property type="entry name" value="ECOLNEIPORIN"/>
</dbReference>